<dbReference type="EMBL" id="JACHXU010000023">
    <property type="protein sequence ID" value="MBB3209398.1"/>
    <property type="molecule type" value="Genomic_DNA"/>
</dbReference>
<dbReference type="GO" id="GO:0006152">
    <property type="term" value="P:purine nucleoside catabolic process"/>
    <property type="evidence" value="ECO:0007669"/>
    <property type="project" value="TreeGrafter"/>
</dbReference>
<dbReference type="Proteomes" id="UP000536179">
    <property type="component" value="Unassembled WGS sequence"/>
</dbReference>
<evidence type="ECO:0000313" key="3">
    <source>
        <dbReference type="Proteomes" id="UP000536179"/>
    </source>
</evidence>
<name>A0A7W5E4E3_9BACT</name>
<gene>
    <name evidence="2" type="ORF">FHS27_005238</name>
</gene>
<dbReference type="SUPFAM" id="SSF53927">
    <property type="entry name" value="Cytidine deaminase-like"/>
    <property type="match status" value="1"/>
</dbReference>
<comment type="caution">
    <text evidence="2">The sequence shown here is derived from an EMBL/GenBank/DDBJ whole genome shotgun (WGS) entry which is preliminary data.</text>
</comment>
<dbReference type="InterPro" id="IPR016193">
    <property type="entry name" value="Cytidine_deaminase-like"/>
</dbReference>
<dbReference type="CDD" id="cd01285">
    <property type="entry name" value="nucleoside_deaminase"/>
    <property type="match status" value="1"/>
</dbReference>
<dbReference type="Gene3D" id="3.40.140.10">
    <property type="entry name" value="Cytidine Deaminase, domain 2"/>
    <property type="match status" value="1"/>
</dbReference>
<keyword evidence="3" id="KW-1185">Reference proteome</keyword>
<evidence type="ECO:0000259" key="1">
    <source>
        <dbReference type="PROSITE" id="PS51747"/>
    </source>
</evidence>
<organism evidence="2 3">
    <name type="scientific">Aporhodopirellula rubra</name>
    <dbReference type="NCBI Taxonomy" id="980271"/>
    <lineage>
        <taxon>Bacteria</taxon>
        <taxon>Pseudomonadati</taxon>
        <taxon>Planctomycetota</taxon>
        <taxon>Planctomycetia</taxon>
        <taxon>Pirellulales</taxon>
        <taxon>Pirellulaceae</taxon>
        <taxon>Aporhodopirellula</taxon>
    </lineage>
</organism>
<feature type="domain" description="CMP/dCMP-type deaminase" evidence="1">
    <location>
        <begin position="24"/>
        <end position="138"/>
    </location>
</feature>
<dbReference type="PANTHER" id="PTHR11079">
    <property type="entry name" value="CYTOSINE DEAMINASE FAMILY MEMBER"/>
    <property type="match status" value="1"/>
</dbReference>
<dbReference type="InterPro" id="IPR002125">
    <property type="entry name" value="CMP_dCMP_dom"/>
</dbReference>
<accession>A0A7W5E4E3</accession>
<dbReference type="GO" id="GO:0047974">
    <property type="term" value="F:guanosine deaminase activity"/>
    <property type="evidence" value="ECO:0007669"/>
    <property type="project" value="TreeGrafter"/>
</dbReference>
<dbReference type="PANTHER" id="PTHR11079:SF161">
    <property type="entry name" value="CMP_DCMP-TYPE DEAMINASE DOMAIN-CONTAINING PROTEIN"/>
    <property type="match status" value="1"/>
</dbReference>
<dbReference type="RefSeq" id="WP_184308004.1">
    <property type="nucleotide sequence ID" value="NZ_JACHXU010000023.1"/>
</dbReference>
<sequence length="178" mass="19001">MVRLKEQKHMSDKAAGISQTVNDWNLKQWMKAALAIAEEGVRHGENPFGAAIYRSDGEQVAVAHNTARSANNPSAHAEINAIAAACKQLGKRDLSGCWLATTAEPCPMCLSATALAGIRHIAFGANQVVVSEAGYGGLGINGRELAKLFSCDIDMRGSVLGNDCIALLLRNRKRERSA</sequence>
<reference evidence="2 3" key="1">
    <citation type="submission" date="2020-08" db="EMBL/GenBank/DDBJ databases">
        <title>Genomic Encyclopedia of Type Strains, Phase III (KMG-III): the genomes of soil and plant-associated and newly described type strains.</title>
        <authorList>
            <person name="Whitman W."/>
        </authorList>
    </citation>
    <scope>NUCLEOTIDE SEQUENCE [LARGE SCALE GENOMIC DNA]</scope>
    <source>
        <strain evidence="2 3">CECT 8075</strain>
    </source>
</reference>
<dbReference type="Pfam" id="PF00383">
    <property type="entry name" value="dCMP_cyt_deam_1"/>
    <property type="match status" value="1"/>
</dbReference>
<dbReference type="PROSITE" id="PS51747">
    <property type="entry name" value="CYT_DCMP_DEAMINASES_2"/>
    <property type="match status" value="1"/>
</dbReference>
<evidence type="ECO:0000313" key="2">
    <source>
        <dbReference type="EMBL" id="MBB3209398.1"/>
    </source>
</evidence>
<protein>
    <submittedName>
        <fullName evidence="2">tRNA(Arg) A34 adenosine deaminase TadA</fullName>
    </submittedName>
</protein>
<dbReference type="AlphaFoldDB" id="A0A7W5E4E3"/>
<proteinExistence type="predicted"/>